<evidence type="ECO:0000259" key="3">
    <source>
        <dbReference type="PROSITE" id="PS01031"/>
    </source>
</evidence>
<gene>
    <name evidence="4" type="ORF">SAMN05444281_1309</name>
</gene>
<dbReference type="InterPro" id="IPR008978">
    <property type="entry name" value="HSP20-like_chaperone"/>
</dbReference>
<accession>A0A1M5UK34</accession>
<dbReference type="EMBL" id="FQXQ01000002">
    <property type="protein sequence ID" value="SHH63248.1"/>
    <property type="molecule type" value="Genomic_DNA"/>
</dbReference>
<dbReference type="InterPro" id="IPR002068">
    <property type="entry name" value="A-crystallin/Hsp20_dom"/>
</dbReference>
<dbReference type="RefSeq" id="WP_073119519.1">
    <property type="nucleotide sequence ID" value="NZ_BMEN01000002.1"/>
</dbReference>
<dbReference type="Gene3D" id="2.60.40.790">
    <property type="match status" value="1"/>
</dbReference>
<organism evidence="4 5">
    <name type="scientific">Wenyingzhuangia marina</name>
    <dbReference type="NCBI Taxonomy" id="1195760"/>
    <lineage>
        <taxon>Bacteria</taxon>
        <taxon>Pseudomonadati</taxon>
        <taxon>Bacteroidota</taxon>
        <taxon>Flavobacteriia</taxon>
        <taxon>Flavobacteriales</taxon>
        <taxon>Flavobacteriaceae</taxon>
        <taxon>Wenyingzhuangia</taxon>
    </lineage>
</organism>
<evidence type="ECO:0000313" key="4">
    <source>
        <dbReference type="EMBL" id="SHH63248.1"/>
    </source>
</evidence>
<evidence type="ECO:0000256" key="2">
    <source>
        <dbReference type="RuleBase" id="RU003616"/>
    </source>
</evidence>
<dbReference type="Pfam" id="PF00011">
    <property type="entry name" value="HSP20"/>
    <property type="match status" value="1"/>
</dbReference>
<sequence>MSLVKFSNSYPDLFDRFFTYDMLNSSNKHYSKTNTSIPLVNISENHDGFSIEMAVPGFKKDDFKIEVDNGKLTISSEKEEKRENSEKDNYTVKEYSYQSFSRSFTLTESIEQENIKANYDDGILKIFIPKKEEAKPKPVKLIEVK</sequence>
<dbReference type="PANTHER" id="PTHR11527">
    <property type="entry name" value="HEAT-SHOCK PROTEIN 20 FAMILY MEMBER"/>
    <property type="match status" value="1"/>
</dbReference>
<dbReference type="PROSITE" id="PS01031">
    <property type="entry name" value="SHSP"/>
    <property type="match status" value="1"/>
</dbReference>
<comment type="similarity">
    <text evidence="1 2">Belongs to the small heat shock protein (HSP20) family.</text>
</comment>
<dbReference type="InterPro" id="IPR031107">
    <property type="entry name" value="Small_HSP"/>
</dbReference>
<feature type="domain" description="SHSP" evidence="3">
    <location>
        <begin position="30"/>
        <end position="145"/>
    </location>
</feature>
<reference evidence="5" key="1">
    <citation type="submission" date="2016-11" db="EMBL/GenBank/DDBJ databases">
        <authorList>
            <person name="Varghese N."/>
            <person name="Submissions S."/>
        </authorList>
    </citation>
    <scope>NUCLEOTIDE SEQUENCE [LARGE SCALE GENOMIC DNA]</scope>
    <source>
        <strain evidence="5">DSM 100572</strain>
    </source>
</reference>
<dbReference type="SUPFAM" id="SSF49764">
    <property type="entry name" value="HSP20-like chaperones"/>
    <property type="match status" value="1"/>
</dbReference>
<dbReference type="CDD" id="cd06464">
    <property type="entry name" value="ACD_sHsps-like"/>
    <property type="match status" value="1"/>
</dbReference>
<dbReference type="Proteomes" id="UP000184109">
    <property type="component" value="Unassembled WGS sequence"/>
</dbReference>
<name>A0A1M5UK34_9FLAO</name>
<protein>
    <submittedName>
        <fullName evidence="4">HSP20 family protein</fullName>
    </submittedName>
</protein>
<dbReference type="AlphaFoldDB" id="A0A1M5UK34"/>
<keyword evidence="5" id="KW-1185">Reference proteome</keyword>
<dbReference type="STRING" id="1195760.SAMN05444281_1309"/>
<dbReference type="OrthoDB" id="9814487at2"/>
<evidence type="ECO:0000256" key="1">
    <source>
        <dbReference type="PROSITE-ProRule" id="PRU00285"/>
    </source>
</evidence>
<evidence type="ECO:0000313" key="5">
    <source>
        <dbReference type="Proteomes" id="UP000184109"/>
    </source>
</evidence>
<proteinExistence type="inferred from homology"/>